<accession>A0A6L8K3E2</accession>
<dbReference type="RefSeq" id="WP_161005539.1">
    <property type="nucleotide sequence ID" value="NZ_WWCN01000003.1"/>
</dbReference>
<dbReference type="SUPFAM" id="SSF63829">
    <property type="entry name" value="Calcium-dependent phosphotriesterase"/>
    <property type="match status" value="4"/>
</dbReference>
<dbReference type="GO" id="GO:0046983">
    <property type="term" value="F:protein dimerization activity"/>
    <property type="evidence" value="ECO:0007669"/>
    <property type="project" value="InterPro"/>
</dbReference>
<keyword evidence="4" id="KW-0472">Membrane</keyword>
<dbReference type="InterPro" id="IPR011712">
    <property type="entry name" value="Sig_transdc_His_kin_sub3_dim/P"/>
</dbReference>
<evidence type="ECO:0000259" key="6">
    <source>
        <dbReference type="SMART" id="SM00387"/>
    </source>
</evidence>
<dbReference type="InterPro" id="IPR003594">
    <property type="entry name" value="HATPase_dom"/>
</dbReference>
<feature type="transmembrane region" description="Helical" evidence="4">
    <location>
        <begin position="749"/>
        <end position="769"/>
    </location>
</feature>
<dbReference type="SUPFAM" id="SSF55874">
    <property type="entry name" value="ATPase domain of HSP90 chaperone/DNA topoisomerase II/histidine kinase"/>
    <property type="match status" value="1"/>
</dbReference>
<dbReference type="Gene3D" id="2.60.40.10">
    <property type="entry name" value="Immunoglobulins"/>
    <property type="match status" value="1"/>
</dbReference>
<keyword evidence="2" id="KW-0418">Kinase</keyword>
<dbReference type="Gene3D" id="3.30.565.10">
    <property type="entry name" value="Histidine kinase-like ATPase, C-terminal domain"/>
    <property type="match status" value="1"/>
</dbReference>
<keyword evidence="3" id="KW-0902">Two-component regulatory system</keyword>
<dbReference type="InterPro" id="IPR036890">
    <property type="entry name" value="HATPase_C_sf"/>
</dbReference>
<evidence type="ECO:0000313" key="7">
    <source>
        <dbReference type="EMBL" id="MYM22013.1"/>
    </source>
</evidence>
<dbReference type="Pfam" id="PF07730">
    <property type="entry name" value="HisKA_3"/>
    <property type="match status" value="1"/>
</dbReference>
<proteinExistence type="predicted"/>
<dbReference type="InterPro" id="IPR013783">
    <property type="entry name" value="Ig-like_fold"/>
</dbReference>
<dbReference type="EMBL" id="WWCN01000003">
    <property type="protein sequence ID" value="MYM22013.1"/>
    <property type="molecule type" value="Genomic_DNA"/>
</dbReference>
<keyword evidence="5" id="KW-0732">Signal</keyword>
<evidence type="ECO:0000256" key="5">
    <source>
        <dbReference type="SAM" id="SignalP"/>
    </source>
</evidence>
<feature type="chain" id="PRO_5026899802" description="Histidine kinase/HSP90-like ATPase domain-containing protein" evidence="5">
    <location>
        <begin position="19"/>
        <end position="1008"/>
    </location>
</feature>
<keyword evidence="4" id="KW-1133">Transmembrane helix</keyword>
<dbReference type="Gene3D" id="1.20.5.1930">
    <property type="match status" value="1"/>
</dbReference>
<evidence type="ECO:0000256" key="2">
    <source>
        <dbReference type="ARBA" id="ARBA00022777"/>
    </source>
</evidence>
<evidence type="ECO:0000313" key="8">
    <source>
        <dbReference type="Proteomes" id="UP000479335"/>
    </source>
</evidence>
<dbReference type="AlphaFoldDB" id="A0A6L8K3E2"/>
<dbReference type="SMART" id="SM00387">
    <property type="entry name" value="HATPase_c"/>
    <property type="match status" value="1"/>
</dbReference>
<dbReference type="Pfam" id="PF07495">
    <property type="entry name" value="Y_Y_Y"/>
    <property type="match status" value="1"/>
</dbReference>
<dbReference type="InterPro" id="IPR050482">
    <property type="entry name" value="Sensor_HK_TwoCompSys"/>
</dbReference>
<dbReference type="PANTHER" id="PTHR24421">
    <property type="entry name" value="NITRATE/NITRITE SENSOR PROTEIN NARX-RELATED"/>
    <property type="match status" value="1"/>
</dbReference>
<protein>
    <recommendedName>
        <fullName evidence="6">Histidine kinase/HSP90-like ATPase domain-containing protein</fullName>
    </recommendedName>
</protein>
<dbReference type="Pfam" id="PF02518">
    <property type="entry name" value="HATPase_c"/>
    <property type="match status" value="1"/>
</dbReference>
<feature type="signal peptide" evidence="5">
    <location>
        <begin position="1"/>
        <end position="18"/>
    </location>
</feature>
<keyword evidence="1" id="KW-0808">Transferase</keyword>
<name>A0A6L8K3E2_9BURK</name>
<organism evidence="7 8">
    <name type="scientific">Duganella flavida</name>
    <dbReference type="NCBI Taxonomy" id="2692175"/>
    <lineage>
        <taxon>Bacteria</taxon>
        <taxon>Pseudomonadati</taxon>
        <taxon>Pseudomonadota</taxon>
        <taxon>Betaproteobacteria</taxon>
        <taxon>Burkholderiales</taxon>
        <taxon>Oxalobacteraceae</taxon>
        <taxon>Telluria group</taxon>
        <taxon>Duganella</taxon>
    </lineage>
</organism>
<keyword evidence="8" id="KW-1185">Reference proteome</keyword>
<comment type="caution">
    <text evidence="7">The sequence shown here is derived from an EMBL/GenBank/DDBJ whole genome shotgun (WGS) entry which is preliminary data.</text>
</comment>
<evidence type="ECO:0000256" key="3">
    <source>
        <dbReference type="ARBA" id="ARBA00023012"/>
    </source>
</evidence>
<gene>
    <name evidence="7" type="ORF">GTP46_05065</name>
</gene>
<dbReference type="GO" id="GO:0016020">
    <property type="term" value="C:membrane"/>
    <property type="evidence" value="ECO:0007669"/>
    <property type="project" value="InterPro"/>
</dbReference>
<reference evidence="7 8" key="1">
    <citation type="submission" date="2019-12" db="EMBL/GenBank/DDBJ databases">
        <title>Novel species isolated from a subtropical stream in China.</title>
        <authorList>
            <person name="Lu H."/>
        </authorList>
    </citation>
    <scope>NUCLEOTIDE SEQUENCE [LARGE SCALE GENOMIC DNA]</scope>
    <source>
        <strain evidence="7 8">FT135W</strain>
    </source>
</reference>
<evidence type="ECO:0000256" key="1">
    <source>
        <dbReference type="ARBA" id="ARBA00022679"/>
    </source>
</evidence>
<dbReference type="Proteomes" id="UP000479335">
    <property type="component" value="Unassembled WGS sequence"/>
</dbReference>
<keyword evidence="4" id="KW-0812">Transmembrane</keyword>
<feature type="domain" description="Histidine kinase/HSP90-like ATPase" evidence="6">
    <location>
        <begin position="894"/>
        <end position="992"/>
    </location>
</feature>
<dbReference type="InterPro" id="IPR011123">
    <property type="entry name" value="Y_Y_Y"/>
</dbReference>
<sequence>MLSRFILLLALLPATALALNPLTPLADYNHASWLTKDGAPPEIHSMAQTRDGWLWVTGPNGLYRFDGVRFEKQNLPGSEHPSRRRVSNIRAHPNGDLYLSYALGGGLSVLHPDGRLEEIIPTGKTQPSTQMAFDDNGDIWLTTNDGLIRVHVRQAERVAVAQAPAKEISDVRIDRYGRLWVTALTGAYLYDRASGKFEMVRSLSTPAALIESPDGRIWTATQQQVQALPAPSDSAARMGKPNLVNTPGFGSDWNARFDHDGNLWQLKCPTDLCVTPAHVVAATGTINAPAPDQAKAAQGVRNPAGSALLEDREHNIWIATQEGLDRYRNNRLRRQRIPLEMSPMISTMITDGDGQLWVANPYASNVWRLKGGAEPERESLSAQLVARDFNGGVMLANGREIESRYQGKITKIALPELPGSDGKPRDLTVLGVTDDGKRLWLVTAQTGLIGRRDGQWLPRAKFKLPPGVILGVPGTKAGQLWIALADGNIALFDENEKLTTYTASMIGLATGIFTGEDIVASGDQGLAVLVNGAFRQLQGADPEVLQDISGLAITPDGDRWLNGGKGLVHVRSADWKASLANPALPLRYELFGLQDGYAGKAMLLNRHPSAKLDKDGQLWLASTAGVLRFDTRAIQRNAVAPVATVYGVNTATASYKNMPGLVLPAGSKSFNISYAAASLSQPESVRFQYRLDGADSDWQEAGLRRAAYYTNMGPGTYRFQVRAVNEDGVWSEQPASAVFEIPPTLMQTLWFKAACLLAVAAALYLLYLYRLRIVTARLEERMEVRLAERERIARTLHDTVLQSVQGVVLRLDAAVDSLPDDSAARKSLAPVLHSARASISEGRAQVHELRSAEVDELECRLRDVAALLSVSYPGVQLALQVDGIDGADRALRAGVVEDISEIACEALRNAYQHAQAAHIEVRLGYSAEQFTLLVRDDGRGMQPAAAAAAPDARGHWGLVGMRERAARIGAALEISSTQDKGSSVTMSLPARRAYADNHAPWWRRLFGN</sequence>
<dbReference type="InterPro" id="IPR015943">
    <property type="entry name" value="WD40/YVTN_repeat-like_dom_sf"/>
</dbReference>
<dbReference type="Gene3D" id="2.130.10.10">
    <property type="entry name" value="YVTN repeat-like/Quinoprotein amine dehydrogenase"/>
    <property type="match status" value="2"/>
</dbReference>
<dbReference type="PANTHER" id="PTHR24421:SF62">
    <property type="entry name" value="SENSORY TRANSDUCTION HISTIDINE KINASE"/>
    <property type="match status" value="1"/>
</dbReference>
<dbReference type="GO" id="GO:0000155">
    <property type="term" value="F:phosphorelay sensor kinase activity"/>
    <property type="evidence" value="ECO:0007669"/>
    <property type="project" value="InterPro"/>
</dbReference>
<evidence type="ECO:0000256" key="4">
    <source>
        <dbReference type="SAM" id="Phobius"/>
    </source>
</evidence>
<dbReference type="CDD" id="cd16917">
    <property type="entry name" value="HATPase_UhpB-NarQ-NarX-like"/>
    <property type="match status" value="1"/>
</dbReference>